<dbReference type="InterPro" id="IPR011009">
    <property type="entry name" value="Kinase-like_dom_sf"/>
</dbReference>
<dbReference type="Gene3D" id="1.10.510.10">
    <property type="entry name" value="Transferase(Phosphotransferase) domain 1"/>
    <property type="match status" value="1"/>
</dbReference>
<feature type="domain" description="Pan3 C-terminal knob" evidence="8">
    <location>
        <begin position="481"/>
        <end position="618"/>
    </location>
</feature>
<dbReference type="GO" id="GO:0031251">
    <property type="term" value="C:PAN complex"/>
    <property type="evidence" value="ECO:0007669"/>
    <property type="project" value="UniProtKB-UniRule"/>
</dbReference>
<dbReference type="Gene3D" id="1.20.5.5160">
    <property type="match status" value="1"/>
</dbReference>
<evidence type="ECO:0000256" key="3">
    <source>
        <dbReference type="ARBA" id="ARBA00022741"/>
    </source>
</evidence>
<dbReference type="Pfam" id="PF18101">
    <property type="entry name" value="Pan3_CK"/>
    <property type="match status" value="1"/>
</dbReference>
<evidence type="ECO:0000256" key="6">
    <source>
        <dbReference type="HAMAP-Rule" id="MF_03181"/>
    </source>
</evidence>
<organism evidence="9 10">
    <name type="scientific">Caenorhabditis auriculariae</name>
    <dbReference type="NCBI Taxonomy" id="2777116"/>
    <lineage>
        <taxon>Eukaryota</taxon>
        <taxon>Metazoa</taxon>
        <taxon>Ecdysozoa</taxon>
        <taxon>Nematoda</taxon>
        <taxon>Chromadorea</taxon>
        <taxon>Rhabditida</taxon>
        <taxon>Rhabditina</taxon>
        <taxon>Rhabditomorpha</taxon>
        <taxon>Rhabditoidea</taxon>
        <taxon>Rhabditidae</taxon>
        <taxon>Peloderinae</taxon>
        <taxon>Caenorhabditis</taxon>
    </lineage>
</organism>
<name>A0A8S1GXU7_9PELO</name>
<feature type="binding site" evidence="6">
    <location>
        <position position="265"/>
    </location>
    <ligand>
        <name>ATP</name>
        <dbReference type="ChEBI" id="CHEBI:30616"/>
    </ligand>
</feature>
<dbReference type="GO" id="GO:0008143">
    <property type="term" value="F:poly(A) binding"/>
    <property type="evidence" value="ECO:0007669"/>
    <property type="project" value="TreeGrafter"/>
</dbReference>
<dbReference type="FunFam" id="1.10.287.3700:FF:000001">
    <property type="entry name" value="PAN2-PAN3 deadenylation complex subunit PAN3"/>
    <property type="match status" value="1"/>
</dbReference>
<comment type="subcellular location">
    <subcellularLocation>
        <location evidence="6">Cytoplasm</location>
        <location evidence="6">P-body</location>
    </subcellularLocation>
</comment>
<dbReference type="InterPro" id="IPR041332">
    <property type="entry name" value="Pan3_CK"/>
</dbReference>
<feature type="binding site" evidence="6">
    <location>
        <begin position="389"/>
        <end position="390"/>
    </location>
    <ligand>
        <name>ATP</name>
        <dbReference type="ChEBI" id="CHEBI:30616"/>
    </ligand>
</feature>
<evidence type="ECO:0000256" key="7">
    <source>
        <dbReference type="SAM" id="MobiDB-lite"/>
    </source>
</evidence>
<dbReference type="PANTHER" id="PTHR12272:SF11">
    <property type="entry name" value="PAN2-PAN3 DEADENYLATION COMPLEX SUBUNIT PAN3"/>
    <property type="match status" value="1"/>
</dbReference>
<comment type="similarity">
    <text evidence="6">Belongs to the protein kinase superfamily. PAN3 family.</text>
</comment>
<comment type="subunit">
    <text evidence="6">Homodimer. Forms a heterotrimer with a catalytic subunit PAN2 to form the poly(A)-nuclease (PAN) deadenylation complex. Interacts (via PAM-2 motif) with poly(A)-binding protein (via PABC domain), conferring substrate specificity of the enzyme complex.</text>
</comment>
<reference evidence="9" key="1">
    <citation type="submission" date="2020-10" db="EMBL/GenBank/DDBJ databases">
        <authorList>
            <person name="Kikuchi T."/>
        </authorList>
    </citation>
    <scope>NUCLEOTIDE SEQUENCE</scope>
    <source>
        <strain evidence="9">NKZ352</strain>
    </source>
</reference>
<keyword evidence="10" id="KW-1185">Reference proteome</keyword>
<evidence type="ECO:0000259" key="8">
    <source>
        <dbReference type="Pfam" id="PF18101"/>
    </source>
</evidence>
<evidence type="ECO:0000256" key="2">
    <source>
        <dbReference type="ARBA" id="ARBA00022664"/>
    </source>
</evidence>
<sequence length="627" mass="69350">MQGDGFVYDGGPGGVGPGNVAGGSGGGLTSVPAGSRLHQYLGANRQASSSFGGSHHQLHINAPPFIPKQQFSQMSLNEAPNLPPNLPPYGTHNHRGFANSGANPVPLLETPPQHPPPAPHVRPYQQETHGGTIYFYPPPQNEPPAEEVASFDPELPLVVPEGHTIVNTNGCFSYQGPLPHIGKFRPKGALGNNQAQFINPDLKLELINRQLAIDARADPVVYPDLPTQVDHLNNFVPLENVTIQHLSQTTYKASSVRDGVAYCVRRIHGFRCQSPKQLQPLENWKKLVHVNVVQLREFLPNSRQFGDTSLLLVYDYHPLAESLKARHFGQGSGTFLDGISGAKIVANHQAPHNGAGVSEMTLWSYVIQLSAALRAIHTSGLAAKTIDLSKILIHGKQKLLISCCGVPDVVSPDHMSIPQQQVEDLHALGRLMVALATGNAFGARRDLLQQSLNYVQGHYSLDMKNLINYLLNPTPGVRKSINDIMPMIGARFYSQVESHQQRTDYLEAELSKELENGRLFRVLCKMNTILERNEHNRDENWSETGDRFMIKLFRDYVFHQVMENGKPWLDMAHIVQCLNKLDAGISEKIELVSRDGENLIIVSYGDLKRCMETSFRDLCGSNVAQRH</sequence>
<protein>
    <recommendedName>
        <fullName evidence="6">PAN2-PAN3 deadenylation complex subunit PAN3</fullName>
    </recommendedName>
    <alternativeName>
        <fullName evidence="6">PAB1P-dependent poly(A)-specific ribonuclease</fullName>
    </alternativeName>
    <alternativeName>
        <fullName evidence="6">Poly(A)-nuclease deadenylation complex subunit 3</fullName>
        <shortName evidence="6">PAN deadenylation complex subunit 3</shortName>
    </alternativeName>
</protein>
<dbReference type="GO" id="GO:0000289">
    <property type="term" value="P:nuclear-transcribed mRNA poly(A) tail shortening"/>
    <property type="evidence" value="ECO:0007669"/>
    <property type="project" value="UniProtKB-UniRule"/>
</dbReference>
<dbReference type="GO" id="GO:0005524">
    <property type="term" value="F:ATP binding"/>
    <property type="evidence" value="ECO:0007669"/>
    <property type="project" value="UniProtKB-UniRule"/>
</dbReference>
<keyword evidence="3 6" id="KW-0547">Nucleotide-binding</keyword>
<feature type="region of interest" description="Pseudokinase domain" evidence="6">
    <location>
        <begin position="216"/>
        <end position="489"/>
    </location>
</feature>
<evidence type="ECO:0000313" key="10">
    <source>
        <dbReference type="Proteomes" id="UP000835052"/>
    </source>
</evidence>
<feature type="region of interest" description="Knob domain" evidence="6">
    <location>
        <begin position="529"/>
        <end position="627"/>
    </location>
</feature>
<dbReference type="OrthoDB" id="204958at2759"/>
<feature type="coiled-coil region" evidence="6">
    <location>
        <begin position="490"/>
        <end position="528"/>
    </location>
</feature>
<keyword evidence="4 6" id="KW-0067">ATP-binding</keyword>
<dbReference type="Proteomes" id="UP000835052">
    <property type="component" value="Unassembled WGS sequence"/>
</dbReference>
<dbReference type="GO" id="GO:0010606">
    <property type="term" value="P:positive regulation of cytoplasmic mRNA processing body assembly"/>
    <property type="evidence" value="ECO:0007669"/>
    <property type="project" value="UniProtKB-UniRule"/>
</dbReference>
<dbReference type="GO" id="GO:0006397">
    <property type="term" value="P:mRNA processing"/>
    <property type="evidence" value="ECO:0007669"/>
    <property type="project" value="UniProtKB-KW"/>
</dbReference>
<gene>
    <name evidence="6" type="primary">PAN3</name>
    <name evidence="9" type="ORF">CAUJ_LOCUS3622</name>
</gene>
<dbReference type="HAMAP" id="MF_03181">
    <property type="entry name" value="PAN3"/>
    <property type="match status" value="1"/>
</dbReference>
<comment type="domain">
    <text evidence="6">Contains a pseudokinase domain. The protein kinase domain is predicted to be catalytically inactive because some of the residues important for catalytic activity are substituted and it lacks the equivalent of the binding site for a peptide substrate. However, it has retained an ATP-binding site and ATP-binding is required for mRNA degradation, stimulating the activity of the PAN2 nuclease in vitro. The nucleotide-binding site is juxtaposed to the RNase active site of PAN2 in the complex and may actually bind nucleosides of a poly(A) RNA rather than ATP, feeding the poly(A)-tail to the active site of the deadenylase and thus increasing the efficiency with which this distributive enzyme degrades oligo(A) RNAs.</text>
</comment>
<dbReference type="PANTHER" id="PTHR12272">
    <property type="entry name" value="DEADENYLATION COMPLEX SUBUNIT PAN3"/>
    <property type="match status" value="1"/>
</dbReference>
<comment type="domain">
    <text evidence="6">The N-terminal zinc finger binds to poly(A) RNA.</text>
</comment>
<keyword evidence="2 6" id="KW-0507">mRNA processing</keyword>
<accession>A0A8S1GXU7</accession>
<evidence type="ECO:0000256" key="5">
    <source>
        <dbReference type="ARBA" id="ARBA00023054"/>
    </source>
</evidence>
<dbReference type="Gene3D" id="1.10.287.3700">
    <property type="match status" value="1"/>
</dbReference>
<dbReference type="EMBL" id="CAJGYM010000007">
    <property type="protein sequence ID" value="CAD6187703.1"/>
    <property type="molecule type" value="Genomic_DNA"/>
</dbReference>
<comment type="caution">
    <text evidence="9">The sequence shown here is derived from an EMBL/GenBank/DDBJ whole genome shotgun (WGS) entry which is preliminary data.</text>
</comment>
<feature type="region of interest" description="Disordered" evidence="7">
    <location>
        <begin position="76"/>
        <end position="120"/>
    </location>
</feature>
<dbReference type="AlphaFoldDB" id="A0A8S1GXU7"/>
<feature type="binding site" evidence="6">
    <location>
        <begin position="315"/>
        <end position="322"/>
    </location>
    <ligand>
        <name>ATP</name>
        <dbReference type="ChEBI" id="CHEBI:30616"/>
    </ligand>
</feature>
<evidence type="ECO:0000313" key="9">
    <source>
        <dbReference type="EMBL" id="CAD6187703.1"/>
    </source>
</evidence>
<dbReference type="SUPFAM" id="SSF56112">
    <property type="entry name" value="Protein kinase-like (PK-like)"/>
    <property type="match status" value="1"/>
</dbReference>
<keyword evidence="5 6" id="KW-0175">Coiled coil</keyword>
<keyword evidence="1 6" id="KW-0963">Cytoplasm</keyword>
<comment type="domain">
    <text evidence="6">The pseudokinase domain, the coiled-coil (CC), and C-terminal knob domain (CK) form a structural unit (PKC) that forms an extensive high-affinity interaction surface for PAN2.</text>
</comment>
<dbReference type="InterPro" id="IPR030844">
    <property type="entry name" value="PAN3"/>
</dbReference>
<evidence type="ECO:0000256" key="4">
    <source>
        <dbReference type="ARBA" id="ARBA00022840"/>
    </source>
</evidence>
<proteinExistence type="inferred from homology"/>
<comment type="function">
    <text evidence="6">Regulatory subunit of the poly(A)-nuclease (PAN) deadenylation complex, one of two cytoplasmic mRNA deadenylases involved in general and miRNA-mediated mRNA turnover. PAN specifically shortens poly(A) tails of RNA and the activity is stimulated by poly(A)-binding protein (PABP). PAN deadenylation is followed by rapid degradation of the shortened mRNA tails by the CCR4-NOT complex. Deadenylated mRNAs are then degraded by two alternative mechanisms, namely exosome-mediated 3'-5' exonucleolytic degradation, or deadenlyation-dependent mRNA decaping and subsequent 5'-3' exonucleolytic degradation by XRN1. PAN3 acts as a positive regulator for PAN activity, recruiting the catalytic subunit PAN2 to mRNA via its interaction with RNA and PABP, and to miRNA targets via its interaction with GW182 family proteins.</text>
</comment>
<evidence type="ECO:0000256" key="1">
    <source>
        <dbReference type="ARBA" id="ARBA00022490"/>
    </source>
</evidence>
<dbReference type="GO" id="GO:0000932">
    <property type="term" value="C:P-body"/>
    <property type="evidence" value="ECO:0007669"/>
    <property type="project" value="UniProtKB-SubCell"/>
</dbReference>